<name>A0ABR9VX65_9MICO</name>
<comment type="caution">
    <text evidence="2">The sequence shown here is derived from an EMBL/GenBank/DDBJ whole genome shotgun (WGS) entry which is preliminary data.</text>
</comment>
<dbReference type="RefSeq" id="WP_193864510.1">
    <property type="nucleotide sequence ID" value="NZ_JADEYR010000001.1"/>
</dbReference>
<evidence type="ECO:0000313" key="2">
    <source>
        <dbReference type="EMBL" id="MBE9402786.1"/>
    </source>
</evidence>
<dbReference type="InterPro" id="IPR025339">
    <property type="entry name" value="DUF4245"/>
</dbReference>
<dbReference type="EMBL" id="JADEYR010000001">
    <property type="protein sequence ID" value="MBE9402786.1"/>
    <property type="molecule type" value="Genomic_DNA"/>
</dbReference>
<dbReference type="Pfam" id="PF14030">
    <property type="entry name" value="DUF4245"/>
    <property type="match status" value="1"/>
</dbReference>
<evidence type="ECO:0000313" key="3">
    <source>
        <dbReference type="Proteomes" id="UP000644727"/>
    </source>
</evidence>
<reference evidence="2 3" key="1">
    <citation type="submission" date="2020-10" db="EMBL/GenBank/DDBJ databases">
        <title>Draft genome and description of Brachybacterium epidermidis sp nov.</title>
        <authorList>
            <person name="Boxberger M."/>
            <person name="La Scola B."/>
        </authorList>
    </citation>
    <scope>NUCLEOTIDE SEQUENCE [LARGE SCALE GENOMIC DNA]</scope>
    <source>
        <strain evidence="2 3">Marseille-Q2903</strain>
    </source>
</reference>
<keyword evidence="1" id="KW-0812">Transmembrane</keyword>
<keyword evidence="3" id="KW-1185">Reference proteome</keyword>
<gene>
    <name evidence="2" type="ORF">IOE58_00705</name>
</gene>
<protein>
    <submittedName>
        <fullName evidence="2">DUF4245 domain-containing protein</fullName>
    </submittedName>
</protein>
<dbReference type="Proteomes" id="UP000644727">
    <property type="component" value="Unassembled WGS sequence"/>
</dbReference>
<accession>A0ABR9VX65</accession>
<proteinExistence type="predicted"/>
<keyword evidence="1" id="KW-1133">Transmembrane helix</keyword>
<organism evidence="2 3">
    <name type="scientific">Brachybacterium epidermidis</name>
    <dbReference type="NCBI Taxonomy" id="2781983"/>
    <lineage>
        <taxon>Bacteria</taxon>
        <taxon>Bacillati</taxon>
        <taxon>Actinomycetota</taxon>
        <taxon>Actinomycetes</taxon>
        <taxon>Micrococcales</taxon>
        <taxon>Dermabacteraceae</taxon>
        <taxon>Brachybacterium</taxon>
    </lineage>
</organism>
<evidence type="ECO:0000256" key="1">
    <source>
        <dbReference type="SAM" id="Phobius"/>
    </source>
</evidence>
<sequence>MHAPDDTPAPRPTSPYSRLTKQNTSLRNIVWALGLTMAIVIVVGFAFFGAGDDSSPEPLPNSGLDVAASAERAQGTAPYPVAVPEVGAEWAERSARYSGSQERWEIRYSSPQGHLVALVQVPEVSAPVLSASLPGASVQEEREIAGVPCQVVTGGSDDEPRTGLSCQGEDWGLLVHGGAEIAELEELAEAAITSIG</sequence>
<feature type="transmembrane region" description="Helical" evidence="1">
    <location>
        <begin position="28"/>
        <end position="50"/>
    </location>
</feature>
<keyword evidence="1" id="KW-0472">Membrane</keyword>